<dbReference type="CDD" id="cd00712">
    <property type="entry name" value="AsnB"/>
    <property type="match status" value="1"/>
</dbReference>
<feature type="binding site" evidence="9">
    <location>
        <begin position="361"/>
        <end position="362"/>
    </location>
    <ligand>
        <name>ATP</name>
        <dbReference type="ChEBI" id="CHEBI:30616"/>
    </ligand>
</feature>
<dbReference type="InterPro" id="IPR051786">
    <property type="entry name" value="ASN_synthetase/amidase"/>
</dbReference>
<keyword evidence="5 9" id="KW-0067">ATP-binding</keyword>
<feature type="binding site" evidence="9">
    <location>
        <position position="261"/>
    </location>
    <ligand>
        <name>ATP</name>
        <dbReference type="ChEBI" id="CHEBI:30616"/>
    </ligand>
</feature>
<dbReference type="InterPro" id="IPR014729">
    <property type="entry name" value="Rossmann-like_a/b/a_fold"/>
</dbReference>
<organism evidence="12 13">
    <name type="scientific">Algoriphagus halophilus</name>
    <dbReference type="NCBI Taxonomy" id="226505"/>
    <lineage>
        <taxon>Bacteria</taxon>
        <taxon>Pseudomonadati</taxon>
        <taxon>Bacteroidota</taxon>
        <taxon>Cytophagia</taxon>
        <taxon>Cytophagales</taxon>
        <taxon>Cyclobacteriaceae</taxon>
        <taxon>Algoriphagus</taxon>
    </lineage>
</organism>
<evidence type="ECO:0000256" key="4">
    <source>
        <dbReference type="ARBA" id="ARBA00022741"/>
    </source>
</evidence>
<feature type="binding site" evidence="9">
    <location>
        <position position="288"/>
    </location>
    <ligand>
        <name>ATP</name>
        <dbReference type="ChEBI" id="CHEBI:30616"/>
    </ligand>
</feature>
<dbReference type="PROSITE" id="PS51278">
    <property type="entry name" value="GATASE_TYPE_2"/>
    <property type="match status" value="1"/>
</dbReference>
<feature type="binding site" evidence="9">
    <location>
        <position position="99"/>
    </location>
    <ligand>
        <name>L-glutamine</name>
        <dbReference type="ChEBI" id="CHEBI:58359"/>
    </ligand>
</feature>
<dbReference type="InterPro" id="IPR033738">
    <property type="entry name" value="AsnB_N"/>
</dbReference>
<dbReference type="InterPro" id="IPR029055">
    <property type="entry name" value="Ntn_hydrolases_N"/>
</dbReference>
<dbReference type="AlphaFoldDB" id="A0A1N6EDT7"/>
<keyword evidence="8" id="KW-0028">Amino-acid biosynthesis</keyword>
<dbReference type="EMBL" id="FSRC01000001">
    <property type="protein sequence ID" value="SIN81215.1"/>
    <property type="molecule type" value="Genomic_DNA"/>
</dbReference>
<keyword evidence="4 9" id="KW-0547">Nucleotide-binding</keyword>
<name>A0A1N6EDT7_9BACT</name>
<dbReference type="GO" id="GO:0006529">
    <property type="term" value="P:asparagine biosynthetic process"/>
    <property type="evidence" value="ECO:0007669"/>
    <property type="project" value="UniProtKB-KW"/>
</dbReference>
<dbReference type="InterPro" id="IPR006426">
    <property type="entry name" value="Asn_synth_AEB"/>
</dbReference>
<feature type="domain" description="Glutamine amidotransferase type-2" evidence="11">
    <location>
        <begin position="2"/>
        <end position="211"/>
    </location>
</feature>
<evidence type="ECO:0000256" key="6">
    <source>
        <dbReference type="ARBA" id="ARBA00022962"/>
    </source>
</evidence>
<evidence type="ECO:0000259" key="11">
    <source>
        <dbReference type="PROSITE" id="PS51278"/>
    </source>
</evidence>
<dbReference type="Gene3D" id="3.60.20.10">
    <property type="entry name" value="Glutamine Phosphoribosylpyrophosphate, subunit 1, domain 1"/>
    <property type="match status" value="1"/>
</dbReference>
<dbReference type="GO" id="GO:0005524">
    <property type="term" value="F:ATP binding"/>
    <property type="evidence" value="ECO:0007669"/>
    <property type="project" value="UniProtKB-KW"/>
</dbReference>
<evidence type="ECO:0000313" key="12">
    <source>
        <dbReference type="EMBL" id="SIN81215.1"/>
    </source>
</evidence>
<comment type="pathway">
    <text evidence="1">Amino-acid biosynthesis; L-asparagine biosynthesis; L-asparagine from L-aspartate (L-Gln route): step 1/1.</text>
</comment>
<evidence type="ECO:0000256" key="5">
    <source>
        <dbReference type="ARBA" id="ARBA00022840"/>
    </source>
</evidence>
<proteinExistence type="inferred from homology"/>
<evidence type="ECO:0000256" key="2">
    <source>
        <dbReference type="ARBA" id="ARBA00005752"/>
    </source>
</evidence>
<dbReference type="OrthoDB" id="9763290at2"/>
<dbReference type="STRING" id="226505.SAMN05444394_2029"/>
<evidence type="ECO:0000256" key="1">
    <source>
        <dbReference type="ARBA" id="ARBA00005187"/>
    </source>
</evidence>
<dbReference type="SUPFAM" id="SSF56235">
    <property type="entry name" value="N-terminal nucleophile aminohydrolases (Ntn hydrolases)"/>
    <property type="match status" value="1"/>
</dbReference>
<dbReference type="SUPFAM" id="SSF52402">
    <property type="entry name" value="Adenine nucleotide alpha hydrolases-like"/>
    <property type="match status" value="1"/>
</dbReference>
<evidence type="ECO:0000256" key="7">
    <source>
        <dbReference type="ARBA" id="ARBA00048741"/>
    </source>
</evidence>
<dbReference type="Gene3D" id="3.40.50.620">
    <property type="entry name" value="HUPs"/>
    <property type="match status" value="2"/>
</dbReference>
<evidence type="ECO:0000256" key="9">
    <source>
        <dbReference type="PIRSR" id="PIRSR001589-2"/>
    </source>
</evidence>
<dbReference type="PANTHER" id="PTHR43284:SF1">
    <property type="entry name" value="ASPARAGINE SYNTHETASE"/>
    <property type="match status" value="1"/>
</dbReference>
<protein>
    <recommendedName>
        <fullName evidence="3">asparagine synthase (glutamine-hydrolyzing)</fullName>
        <ecNumber evidence="3">6.3.5.4</ecNumber>
    </recommendedName>
</protein>
<keyword evidence="6 8" id="KW-0315">Glutamine amidotransferase</keyword>
<accession>A0A1N6EDT7</accession>
<dbReference type="InterPro" id="IPR017932">
    <property type="entry name" value="GATase_2_dom"/>
</dbReference>
<dbReference type="RefSeq" id="WP_074224695.1">
    <property type="nucleotide sequence ID" value="NZ_FSRC01000001.1"/>
</dbReference>
<dbReference type="PANTHER" id="PTHR43284">
    <property type="entry name" value="ASPARAGINE SYNTHETASE (GLUTAMINE-HYDROLYZING)"/>
    <property type="match status" value="1"/>
</dbReference>
<feature type="site" description="Important for beta-aspartyl-AMP intermediate formation" evidence="10">
    <location>
        <position position="363"/>
    </location>
</feature>
<dbReference type="Pfam" id="PF13522">
    <property type="entry name" value="GATase_6"/>
    <property type="match status" value="1"/>
</dbReference>
<dbReference type="EC" id="6.3.5.4" evidence="3"/>
<dbReference type="NCBIfam" id="TIGR01536">
    <property type="entry name" value="asn_synth_AEB"/>
    <property type="match status" value="1"/>
</dbReference>
<dbReference type="CDD" id="cd01991">
    <property type="entry name" value="Asn_synthase_B_C"/>
    <property type="match status" value="1"/>
</dbReference>
<dbReference type="Pfam" id="PF00733">
    <property type="entry name" value="Asn_synthase"/>
    <property type="match status" value="1"/>
</dbReference>
<sequence>MCGIVGFWNKELPASESTLIAMRESLIHRGPDAGSHWAEGKIGLGHRRLSILDLSEGANQPFESPCGNYILVFNGEIFNFKTFYPELKNKGYSFKTTSDTEVLLFLLMEYGTDCLSRLNGFFAFSFLDKRNQEMILVRDRFGVKPLFYSNSARGFYFASEIKALWAGEVPKEIQESQLDELFLYRYTSGENTVFKNIFRLLPGYLIRLKDSGNHVSSERWFHLGNEIAAQKTITNPYEWFEETFHDSIRLRMIADVPVGTLLSGGLDSSSTLYSQSSQGFEDLSAWNISFSNKEHDESHLARKLSKELGANFHSYEFDRGQLVDLTTRSIFQHDEPIMHFSDGHLLGISEKAKSEVKVLLSGEGADEILGGYVRYKVHDNELRYRLLNLIRFIPDKWLKNDRLRKMKRYLGMGNREAEILMNSNELYLADLKKLGVLSSNLLPDFRVRILEEAKKVYPNNRLRQLLYLEQHTHLYTLNDRNDRTTMGASIECRDPFLDPNLVVGVGSLPDKYFHIKGKGKDLLMNSIGKKLPDYITQHRKVGLSVPWDELILQNPMLREHLENLPNSELFSFKPYCYLDVKGIVENFKKNPKLYYPTIRQVFFTALWFQTKFEPSTIEN</sequence>
<gene>
    <name evidence="12" type="ORF">SAMN05444394_2029</name>
</gene>
<dbReference type="Proteomes" id="UP000185221">
    <property type="component" value="Unassembled WGS sequence"/>
</dbReference>
<dbReference type="GO" id="GO:0004066">
    <property type="term" value="F:asparagine synthase (glutamine-hydrolyzing) activity"/>
    <property type="evidence" value="ECO:0007669"/>
    <property type="project" value="UniProtKB-EC"/>
</dbReference>
<comment type="catalytic activity">
    <reaction evidence="7">
        <text>L-aspartate + L-glutamine + ATP + H2O = L-asparagine + L-glutamate + AMP + diphosphate + H(+)</text>
        <dbReference type="Rhea" id="RHEA:12228"/>
        <dbReference type="ChEBI" id="CHEBI:15377"/>
        <dbReference type="ChEBI" id="CHEBI:15378"/>
        <dbReference type="ChEBI" id="CHEBI:29985"/>
        <dbReference type="ChEBI" id="CHEBI:29991"/>
        <dbReference type="ChEBI" id="CHEBI:30616"/>
        <dbReference type="ChEBI" id="CHEBI:33019"/>
        <dbReference type="ChEBI" id="CHEBI:58048"/>
        <dbReference type="ChEBI" id="CHEBI:58359"/>
        <dbReference type="ChEBI" id="CHEBI:456215"/>
        <dbReference type="EC" id="6.3.5.4"/>
    </reaction>
</comment>
<keyword evidence="8" id="KW-0061">Asparagine biosynthesis</keyword>
<dbReference type="PIRSF" id="PIRSF001589">
    <property type="entry name" value="Asn_synthetase_glu-h"/>
    <property type="match status" value="1"/>
</dbReference>
<evidence type="ECO:0000256" key="3">
    <source>
        <dbReference type="ARBA" id="ARBA00012737"/>
    </source>
</evidence>
<feature type="active site" description="For GATase activity" evidence="8">
    <location>
        <position position="2"/>
    </location>
</feature>
<dbReference type="InterPro" id="IPR001962">
    <property type="entry name" value="Asn_synthase"/>
</dbReference>
<evidence type="ECO:0000313" key="13">
    <source>
        <dbReference type="Proteomes" id="UP000185221"/>
    </source>
</evidence>
<reference evidence="13" key="1">
    <citation type="submission" date="2016-11" db="EMBL/GenBank/DDBJ databases">
        <authorList>
            <person name="Varghese N."/>
            <person name="Submissions S."/>
        </authorList>
    </citation>
    <scope>NUCLEOTIDE SEQUENCE [LARGE SCALE GENOMIC DNA]</scope>
    <source>
        <strain evidence="13">DSM 15292</strain>
    </source>
</reference>
<evidence type="ECO:0000256" key="10">
    <source>
        <dbReference type="PIRSR" id="PIRSR001589-3"/>
    </source>
</evidence>
<keyword evidence="13" id="KW-1185">Reference proteome</keyword>
<evidence type="ECO:0000256" key="8">
    <source>
        <dbReference type="PIRSR" id="PIRSR001589-1"/>
    </source>
</evidence>
<comment type="similarity">
    <text evidence="2">Belongs to the asparagine synthetase family.</text>
</comment>